<dbReference type="AlphaFoldDB" id="A0A2P2PMA4"/>
<proteinExistence type="predicted"/>
<name>A0A2P2PMA4_RHIMU</name>
<evidence type="ECO:0000313" key="1">
    <source>
        <dbReference type="EMBL" id="MBX55785.1"/>
    </source>
</evidence>
<accession>A0A2P2PMA4</accession>
<reference evidence="1" key="1">
    <citation type="submission" date="2018-02" db="EMBL/GenBank/DDBJ databases">
        <title>Rhizophora mucronata_Transcriptome.</title>
        <authorList>
            <person name="Meera S.P."/>
            <person name="Sreeshan A."/>
            <person name="Augustine A."/>
        </authorList>
    </citation>
    <scope>NUCLEOTIDE SEQUENCE</scope>
    <source>
        <tissue evidence="1">Leaf</tissue>
    </source>
</reference>
<sequence>MTSSGGCAPCTIYYLCCLTSHKYDGNTQDPWVLFELKRLNADPTHIRSTMEGAKQSLFLPLIQNPNRYPQVVVPFIFSRVQSQSPPLEDTSSCCYKCHSFSSHQNSSHLLSRY</sequence>
<organism evidence="1">
    <name type="scientific">Rhizophora mucronata</name>
    <name type="common">Asiatic mangrove</name>
    <dbReference type="NCBI Taxonomy" id="61149"/>
    <lineage>
        <taxon>Eukaryota</taxon>
        <taxon>Viridiplantae</taxon>
        <taxon>Streptophyta</taxon>
        <taxon>Embryophyta</taxon>
        <taxon>Tracheophyta</taxon>
        <taxon>Spermatophyta</taxon>
        <taxon>Magnoliopsida</taxon>
        <taxon>eudicotyledons</taxon>
        <taxon>Gunneridae</taxon>
        <taxon>Pentapetalae</taxon>
        <taxon>rosids</taxon>
        <taxon>fabids</taxon>
        <taxon>Malpighiales</taxon>
        <taxon>Rhizophoraceae</taxon>
        <taxon>Rhizophora</taxon>
    </lineage>
</organism>
<dbReference type="EMBL" id="GGEC01075301">
    <property type="protein sequence ID" value="MBX55785.1"/>
    <property type="molecule type" value="Transcribed_RNA"/>
</dbReference>
<protein>
    <submittedName>
        <fullName evidence="1">Uncharacterized protein</fullName>
    </submittedName>
</protein>